<evidence type="ECO:0000313" key="5">
    <source>
        <dbReference type="EMBL" id="KAK1927575.1"/>
    </source>
</evidence>
<evidence type="ECO:0000259" key="4">
    <source>
        <dbReference type="PROSITE" id="PS50048"/>
    </source>
</evidence>
<feature type="region of interest" description="Disordered" evidence="3">
    <location>
        <begin position="200"/>
        <end position="222"/>
    </location>
</feature>
<dbReference type="InterPro" id="IPR001138">
    <property type="entry name" value="Zn2Cys6_DnaBD"/>
</dbReference>
<dbReference type="GO" id="GO:0008270">
    <property type="term" value="F:zinc ion binding"/>
    <property type="evidence" value="ECO:0007669"/>
    <property type="project" value="InterPro"/>
</dbReference>
<feature type="compositionally biased region" description="Polar residues" evidence="3">
    <location>
        <begin position="200"/>
        <end position="209"/>
    </location>
</feature>
<proteinExistence type="predicted"/>
<protein>
    <recommendedName>
        <fullName evidence="4">Zn(2)-C6 fungal-type domain-containing protein</fullName>
    </recommendedName>
</protein>
<reference evidence="5" key="1">
    <citation type="submission" date="2023-02" db="EMBL/GenBank/DDBJ databases">
        <title>Identification and recombinant expression of a fungal hydrolase from Papiliotrema laurentii that hydrolyzes apple cutin and clears colloidal polyester polyurethane.</title>
        <authorList>
            <consortium name="DOE Joint Genome Institute"/>
            <person name="Roman V.A."/>
            <person name="Bojanowski C."/>
            <person name="Crable B.R."/>
            <person name="Wagner D.N."/>
            <person name="Hung C.S."/>
            <person name="Nadeau L.J."/>
            <person name="Schratz L."/>
            <person name="Haridas S."/>
            <person name="Pangilinan J."/>
            <person name="Lipzen A."/>
            <person name="Na H."/>
            <person name="Yan M."/>
            <person name="Ng V."/>
            <person name="Grigoriev I.V."/>
            <person name="Spatafora J.W."/>
            <person name="Barlow D."/>
            <person name="Biffinger J."/>
            <person name="Kelley-Loughnane N."/>
            <person name="Varaljay V.A."/>
            <person name="Crookes-Goodson W.J."/>
        </authorList>
    </citation>
    <scope>NUCLEOTIDE SEQUENCE</scope>
    <source>
        <strain evidence="5">5307AH</strain>
    </source>
</reference>
<sequence length="746" mass="81023">MSPSTFPELPIDSTSTPGAGPSRQKTASDGGSAHAGGTPTEPKVKTTAACSACRQRKIKCPGEKPTCANCDKGKHTCIYPPVASRKRRHRERDGSGIGVSPVSVVRQHADMQGTENINMWPSVNHDPALFALQPTVTSTDNGLGFWQSPGSVDWSNSQPVPNGQMYQPLDSGVMNGNGFESLDALLALDPAFPSVFHTDSSPPVATNNAPIRPDSQGSGPVARQKRIKFRVPYFRFFGPTAVAPGYKQVTSNVSRASSPISRDYLGLSGQPRFSPAPYDDYPHLDAVNHLVPVFQAHYGYYFSCIRIPRIDTCEGLRSITPSLLNIICALAARFSPLYGGAPPKQGMGNELNDEAGWEQVSSIWATKAKEQAGQNLAVSTVELVETLLLISWYEFGGDRDAGLWMYSGMAMRMGQDLGLDALGRGVATDTPGADDHRRLHGCLRMIDAILTIGTGRPGIFQHPSWIVPTFPPLVRPNGPSLPDPFEHLIRIFVFVDAITNILIQDRPVNQKEALLDAQRELSEFYGNLPVELRFQASNLQAYGAVHKGEGFVLLHVWFHALIILSYCPDLLLGDSCTIKGGDEASIEVAASSAKSISDIIAFAELIDAKSVCQPWINYPLYLAARTFLTKCVDVDDRTTSQTGAKAHIARAARQDFQRVMSMLRMVGKYWRGVRYVLRALEQKAEGIQQVDIADINGSLPPDLIALLERAAARPTSDAVGLSLVGTVNSPADNQYGLIFPLWGTPT</sequence>
<comment type="caution">
    <text evidence="5">The sequence shown here is derived from an EMBL/GenBank/DDBJ whole genome shotgun (WGS) entry which is preliminary data.</text>
</comment>
<dbReference type="AlphaFoldDB" id="A0AAD9L8X4"/>
<dbReference type="SMART" id="SM00066">
    <property type="entry name" value="GAL4"/>
    <property type="match status" value="1"/>
</dbReference>
<dbReference type="CDD" id="cd00067">
    <property type="entry name" value="GAL4"/>
    <property type="match status" value="1"/>
</dbReference>
<keyword evidence="6" id="KW-1185">Reference proteome</keyword>
<dbReference type="SMART" id="SM00906">
    <property type="entry name" value="Fungal_trans"/>
    <property type="match status" value="1"/>
</dbReference>
<dbReference type="SUPFAM" id="SSF57701">
    <property type="entry name" value="Zn2/Cys6 DNA-binding domain"/>
    <property type="match status" value="1"/>
</dbReference>
<keyword evidence="1" id="KW-0479">Metal-binding</keyword>
<accession>A0AAD9L8X4</accession>
<name>A0AAD9L8X4_PAPLA</name>
<organism evidence="5 6">
    <name type="scientific">Papiliotrema laurentii</name>
    <name type="common">Cryptococcus laurentii</name>
    <dbReference type="NCBI Taxonomy" id="5418"/>
    <lineage>
        <taxon>Eukaryota</taxon>
        <taxon>Fungi</taxon>
        <taxon>Dikarya</taxon>
        <taxon>Basidiomycota</taxon>
        <taxon>Agaricomycotina</taxon>
        <taxon>Tremellomycetes</taxon>
        <taxon>Tremellales</taxon>
        <taxon>Rhynchogastremaceae</taxon>
        <taxon>Papiliotrema</taxon>
    </lineage>
</organism>
<dbReference type="GO" id="GO:0006351">
    <property type="term" value="P:DNA-templated transcription"/>
    <property type="evidence" value="ECO:0007669"/>
    <property type="project" value="InterPro"/>
</dbReference>
<dbReference type="CDD" id="cd12148">
    <property type="entry name" value="fungal_TF_MHR"/>
    <property type="match status" value="1"/>
</dbReference>
<dbReference type="InterPro" id="IPR007219">
    <property type="entry name" value="XnlR_reg_dom"/>
</dbReference>
<evidence type="ECO:0000313" key="6">
    <source>
        <dbReference type="Proteomes" id="UP001182556"/>
    </source>
</evidence>
<evidence type="ECO:0000256" key="2">
    <source>
        <dbReference type="ARBA" id="ARBA00023242"/>
    </source>
</evidence>
<dbReference type="EMBL" id="JAODAN010000001">
    <property type="protein sequence ID" value="KAK1927575.1"/>
    <property type="molecule type" value="Genomic_DNA"/>
</dbReference>
<dbReference type="Pfam" id="PF04082">
    <property type="entry name" value="Fungal_trans"/>
    <property type="match status" value="1"/>
</dbReference>
<dbReference type="PANTHER" id="PTHR47783:SF1">
    <property type="entry name" value="ZN(II)2CYS6 TRANSCRIPTION FACTOR (EUROFUNG)"/>
    <property type="match status" value="1"/>
</dbReference>
<keyword evidence="2" id="KW-0539">Nucleus</keyword>
<dbReference type="PANTHER" id="PTHR47783">
    <property type="entry name" value="ZN(II)2CYS6 TRANSCRIPTION FACTOR (EUROFUNG)-RELATED"/>
    <property type="match status" value="1"/>
</dbReference>
<gene>
    <name evidence="5" type="ORF">DB88DRAFT_478467</name>
</gene>
<evidence type="ECO:0000256" key="1">
    <source>
        <dbReference type="ARBA" id="ARBA00022723"/>
    </source>
</evidence>
<dbReference type="Proteomes" id="UP001182556">
    <property type="component" value="Unassembled WGS sequence"/>
</dbReference>
<dbReference type="Gene3D" id="4.10.240.10">
    <property type="entry name" value="Zn(2)-C6 fungal-type DNA-binding domain"/>
    <property type="match status" value="1"/>
</dbReference>
<dbReference type="InterPro" id="IPR036864">
    <property type="entry name" value="Zn2-C6_fun-type_DNA-bd_sf"/>
</dbReference>
<evidence type="ECO:0000256" key="3">
    <source>
        <dbReference type="SAM" id="MobiDB-lite"/>
    </source>
</evidence>
<dbReference type="GO" id="GO:0000981">
    <property type="term" value="F:DNA-binding transcription factor activity, RNA polymerase II-specific"/>
    <property type="evidence" value="ECO:0007669"/>
    <property type="project" value="InterPro"/>
</dbReference>
<feature type="compositionally biased region" description="Polar residues" evidence="3">
    <location>
        <begin position="12"/>
        <end position="29"/>
    </location>
</feature>
<feature type="domain" description="Zn(2)-C6 fungal-type" evidence="4">
    <location>
        <begin position="49"/>
        <end position="79"/>
    </location>
</feature>
<feature type="region of interest" description="Disordered" evidence="3">
    <location>
        <begin position="1"/>
        <end position="45"/>
    </location>
</feature>
<dbReference type="PROSITE" id="PS00463">
    <property type="entry name" value="ZN2_CY6_FUNGAL_1"/>
    <property type="match status" value="1"/>
</dbReference>
<dbReference type="GO" id="GO:0003677">
    <property type="term" value="F:DNA binding"/>
    <property type="evidence" value="ECO:0007669"/>
    <property type="project" value="InterPro"/>
</dbReference>
<dbReference type="PROSITE" id="PS50048">
    <property type="entry name" value="ZN2_CY6_FUNGAL_2"/>
    <property type="match status" value="1"/>
</dbReference>
<dbReference type="Pfam" id="PF00172">
    <property type="entry name" value="Zn_clus"/>
    <property type="match status" value="1"/>
</dbReference>